<dbReference type="Proteomes" id="UP001152803">
    <property type="component" value="Unassembled WGS sequence"/>
</dbReference>
<sequence>MCRPRRSRQRRGKKQGTDTLRTDPALPPADSLCARAPMEAKAKSAGSGAQKAAPAPKAEKPAEKAPPRKESPVPADPPPPAAPAPENPPEDGAPSQDGAPDNRPEAAPEGADAGEAGTDSLESLKPFLIAGAVVAVAAVLLGALLLARRN</sequence>
<keyword evidence="2" id="KW-0812">Transmembrane</keyword>
<feature type="transmembrane region" description="Helical" evidence="2">
    <location>
        <begin position="127"/>
        <end position="147"/>
    </location>
</feature>
<keyword evidence="2" id="KW-1133">Transmembrane helix</keyword>
<name>A0A9Q1I045_CONCO</name>
<feature type="compositionally biased region" description="Low complexity" evidence="1">
    <location>
        <begin position="107"/>
        <end position="117"/>
    </location>
</feature>
<feature type="compositionally biased region" description="Basic and acidic residues" evidence="1">
    <location>
        <begin position="57"/>
        <end position="71"/>
    </location>
</feature>
<accession>A0A9Q1I045</accession>
<feature type="compositionally biased region" description="Pro residues" evidence="1">
    <location>
        <begin position="74"/>
        <end position="87"/>
    </location>
</feature>
<feature type="compositionally biased region" description="Low complexity" evidence="1">
    <location>
        <begin position="43"/>
        <end position="56"/>
    </location>
</feature>
<dbReference type="EMBL" id="JAFJMO010000007">
    <property type="protein sequence ID" value="KAJ8272205.1"/>
    <property type="molecule type" value="Genomic_DNA"/>
</dbReference>
<keyword evidence="4" id="KW-1185">Reference proteome</keyword>
<evidence type="ECO:0000313" key="4">
    <source>
        <dbReference type="Proteomes" id="UP001152803"/>
    </source>
</evidence>
<dbReference type="AlphaFoldDB" id="A0A9Q1I045"/>
<gene>
    <name evidence="3" type="ORF">COCON_G00110640</name>
</gene>
<reference evidence="3" key="1">
    <citation type="journal article" date="2023" name="Science">
        <title>Genome structures resolve the early diversification of teleost fishes.</title>
        <authorList>
            <person name="Parey E."/>
            <person name="Louis A."/>
            <person name="Montfort J."/>
            <person name="Bouchez O."/>
            <person name="Roques C."/>
            <person name="Iampietro C."/>
            <person name="Lluch J."/>
            <person name="Castinel A."/>
            <person name="Donnadieu C."/>
            <person name="Desvignes T."/>
            <person name="Floi Bucao C."/>
            <person name="Jouanno E."/>
            <person name="Wen M."/>
            <person name="Mejri S."/>
            <person name="Dirks R."/>
            <person name="Jansen H."/>
            <person name="Henkel C."/>
            <person name="Chen W.J."/>
            <person name="Zahm M."/>
            <person name="Cabau C."/>
            <person name="Klopp C."/>
            <person name="Thompson A.W."/>
            <person name="Robinson-Rechavi M."/>
            <person name="Braasch I."/>
            <person name="Lecointre G."/>
            <person name="Bobe J."/>
            <person name="Postlethwait J.H."/>
            <person name="Berthelot C."/>
            <person name="Roest Crollius H."/>
            <person name="Guiguen Y."/>
        </authorList>
    </citation>
    <scope>NUCLEOTIDE SEQUENCE</scope>
    <source>
        <strain evidence="3">Concon-B</strain>
    </source>
</reference>
<evidence type="ECO:0000313" key="3">
    <source>
        <dbReference type="EMBL" id="KAJ8272205.1"/>
    </source>
</evidence>
<organism evidence="3 4">
    <name type="scientific">Conger conger</name>
    <name type="common">Conger eel</name>
    <name type="synonym">Muraena conger</name>
    <dbReference type="NCBI Taxonomy" id="82655"/>
    <lineage>
        <taxon>Eukaryota</taxon>
        <taxon>Metazoa</taxon>
        <taxon>Chordata</taxon>
        <taxon>Craniata</taxon>
        <taxon>Vertebrata</taxon>
        <taxon>Euteleostomi</taxon>
        <taxon>Actinopterygii</taxon>
        <taxon>Neopterygii</taxon>
        <taxon>Teleostei</taxon>
        <taxon>Anguilliformes</taxon>
        <taxon>Congridae</taxon>
        <taxon>Conger</taxon>
    </lineage>
</organism>
<protein>
    <submittedName>
        <fullName evidence="3">Uncharacterized protein</fullName>
    </submittedName>
</protein>
<keyword evidence="2" id="KW-0472">Membrane</keyword>
<feature type="compositionally biased region" description="Basic residues" evidence="1">
    <location>
        <begin position="1"/>
        <end position="14"/>
    </location>
</feature>
<evidence type="ECO:0000256" key="1">
    <source>
        <dbReference type="SAM" id="MobiDB-lite"/>
    </source>
</evidence>
<feature type="region of interest" description="Disordered" evidence="1">
    <location>
        <begin position="1"/>
        <end position="118"/>
    </location>
</feature>
<proteinExistence type="predicted"/>
<comment type="caution">
    <text evidence="3">The sequence shown here is derived from an EMBL/GenBank/DDBJ whole genome shotgun (WGS) entry which is preliminary data.</text>
</comment>
<evidence type="ECO:0000256" key="2">
    <source>
        <dbReference type="SAM" id="Phobius"/>
    </source>
</evidence>